<evidence type="ECO:0000313" key="3">
    <source>
        <dbReference type="Proteomes" id="UP000319160"/>
    </source>
</evidence>
<reference evidence="3" key="1">
    <citation type="submission" date="2019-06" db="EMBL/GenBank/DDBJ databases">
        <title>Draft genome sequence of the griseofulvin-producing fungus Xylaria cubensis strain G536.</title>
        <authorList>
            <person name="Mead M.E."/>
            <person name="Raja H.A."/>
            <person name="Steenwyk J.L."/>
            <person name="Knowles S.L."/>
            <person name="Oberlies N.H."/>
            <person name="Rokas A."/>
        </authorList>
    </citation>
    <scope>NUCLEOTIDE SEQUENCE [LARGE SCALE GENOMIC DNA]</scope>
    <source>
        <strain evidence="3">G536</strain>
    </source>
</reference>
<feature type="region of interest" description="Disordered" evidence="1">
    <location>
        <begin position="152"/>
        <end position="177"/>
    </location>
</feature>
<dbReference type="AlphaFoldDB" id="A0A553HJX3"/>
<dbReference type="EMBL" id="VFLP01000094">
    <property type="protein sequence ID" value="TRX88249.1"/>
    <property type="molecule type" value="Genomic_DNA"/>
</dbReference>
<dbReference type="OrthoDB" id="4729736at2759"/>
<name>A0A553HJX3_9PEZI</name>
<evidence type="ECO:0000256" key="1">
    <source>
        <dbReference type="SAM" id="MobiDB-lite"/>
    </source>
</evidence>
<proteinExistence type="predicted"/>
<evidence type="ECO:0000313" key="2">
    <source>
        <dbReference type="EMBL" id="TRX88249.1"/>
    </source>
</evidence>
<dbReference type="Proteomes" id="UP000319160">
    <property type="component" value="Unassembled WGS sequence"/>
</dbReference>
<sequence>MCFPLTHLCKNCLTPVRAEVVCRGLCYINVIQTPYVVDEFCPLHIANADTPNEDILDETAMDPTYENPNWLYLNSSYAEQVYELPTVELPAADVDTPYSQDVSEFEVKYVNEFGWSAEMEAAMQAEIRALLEEMRNYNLESQAEEFENGVYDFDGTESGSSTNLMDTAEQVGPVNAS</sequence>
<protein>
    <submittedName>
        <fullName evidence="2">Uncharacterized protein</fullName>
    </submittedName>
</protein>
<comment type="caution">
    <text evidence="2">The sequence shown here is derived from an EMBL/GenBank/DDBJ whole genome shotgun (WGS) entry which is preliminary data.</text>
</comment>
<accession>A0A553HJX3</accession>
<gene>
    <name evidence="2" type="ORF">FHL15_010874</name>
</gene>
<organism evidence="2 3">
    <name type="scientific">Xylaria flabelliformis</name>
    <dbReference type="NCBI Taxonomy" id="2512241"/>
    <lineage>
        <taxon>Eukaryota</taxon>
        <taxon>Fungi</taxon>
        <taxon>Dikarya</taxon>
        <taxon>Ascomycota</taxon>
        <taxon>Pezizomycotina</taxon>
        <taxon>Sordariomycetes</taxon>
        <taxon>Xylariomycetidae</taxon>
        <taxon>Xylariales</taxon>
        <taxon>Xylariaceae</taxon>
        <taxon>Xylaria</taxon>
    </lineage>
</organism>
<keyword evidence="3" id="KW-1185">Reference proteome</keyword>